<keyword evidence="11" id="KW-1003">Cell membrane</keyword>
<evidence type="ECO:0000256" key="3">
    <source>
        <dbReference type="ARBA" id="ARBA00022448"/>
    </source>
</evidence>
<dbReference type="Gene3D" id="1.20.120.220">
    <property type="entry name" value="ATP synthase, F0 complex, subunit A"/>
    <property type="match status" value="1"/>
</dbReference>
<evidence type="ECO:0000256" key="6">
    <source>
        <dbReference type="ARBA" id="ARBA00022781"/>
    </source>
</evidence>
<dbReference type="GO" id="GO:0046933">
    <property type="term" value="F:proton-transporting ATP synthase activity, rotational mechanism"/>
    <property type="evidence" value="ECO:0007669"/>
    <property type="project" value="UniProtKB-UniRule"/>
</dbReference>
<feature type="transmembrane region" description="Helical" evidence="11">
    <location>
        <begin position="189"/>
        <end position="205"/>
    </location>
</feature>
<dbReference type="GO" id="GO:0005886">
    <property type="term" value="C:plasma membrane"/>
    <property type="evidence" value="ECO:0007669"/>
    <property type="project" value="UniProtKB-SubCell"/>
</dbReference>
<keyword evidence="7 11" id="KW-1133">Transmembrane helix</keyword>
<comment type="function">
    <text evidence="11 12">Key component of the proton channel; it plays a direct role in the translocation of protons across the membrane.</text>
</comment>
<protein>
    <recommendedName>
        <fullName evidence="11 12">ATP synthase subunit a</fullName>
    </recommendedName>
    <alternativeName>
        <fullName evidence="11">ATP synthase F0 sector subunit a</fullName>
    </alternativeName>
    <alternativeName>
        <fullName evidence="11">F-ATPase subunit 6</fullName>
    </alternativeName>
</protein>
<dbReference type="HAMAP" id="MF_01393">
    <property type="entry name" value="ATP_synth_a_bact"/>
    <property type="match status" value="1"/>
</dbReference>
<evidence type="ECO:0000256" key="1">
    <source>
        <dbReference type="ARBA" id="ARBA00004141"/>
    </source>
</evidence>
<organism evidence="13 14">
    <name type="scientific">Tengunoibacter tsumagoiensis</name>
    <dbReference type="NCBI Taxonomy" id="2014871"/>
    <lineage>
        <taxon>Bacteria</taxon>
        <taxon>Bacillati</taxon>
        <taxon>Chloroflexota</taxon>
        <taxon>Ktedonobacteria</taxon>
        <taxon>Ktedonobacterales</taxon>
        <taxon>Dictyobacteraceae</taxon>
        <taxon>Tengunoibacter</taxon>
    </lineage>
</organism>
<dbReference type="InterPro" id="IPR023011">
    <property type="entry name" value="ATP_synth_F0_asu_AS"/>
</dbReference>
<gene>
    <name evidence="11 13" type="primary">atpB</name>
    <name evidence="13" type="ORF">KTT_41670</name>
</gene>
<evidence type="ECO:0000256" key="2">
    <source>
        <dbReference type="ARBA" id="ARBA00006810"/>
    </source>
</evidence>
<keyword evidence="14" id="KW-1185">Reference proteome</keyword>
<evidence type="ECO:0000313" key="14">
    <source>
        <dbReference type="Proteomes" id="UP000287352"/>
    </source>
</evidence>
<evidence type="ECO:0000256" key="10">
    <source>
        <dbReference type="ARBA" id="ARBA00023310"/>
    </source>
</evidence>
<keyword evidence="8 11" id="KW-0406">Ion transport</keyword>
<proteinExistence type="inferred from homology"/>
<feature type="transmembrane region" description="Helical" evidence="11">
    <location>
        <begin position="85"/>
        <end position="105"/>
    </location>
</feature>
<dbReference type="OrthoDB" id="9789241at2"/>
<dbReference type="CDD" id="cd00310">
    <property type="entry name" value="ATP-synt_Fo_a_6"/>
    <property type="match status" value="1"/>
</dbReference>
<evidence type="ECO:0000256" key="4">
    <source>
        <dbReference type="ARBA" id="ARBA00022547"/>
    </source>
</evidence>
<feature type="transmembrane region" description="Helical" evidence="11">
    <location>
        <begin position="26"/>
        <end position="46"/>
    </location>
</feature>
<keyword evidence="3 11" id="KW-0813">Transport</keyword>
<dbReference type="RefSeq" id="WP_126581722.1">
    <property type="nucleotide sequence ID" value="NZ_BIFR01000001.1"/>
</dbReference>
<evidence type="ECO:0000256" key="11">
    <source>
        <dbReference type="HAMAP-Rule" id="MF_01393"/>
    </source>
</evidence>
<evidence type="ECO:0000256" key="5">
    <source>
        <dbReference type="ARBA" id="ARBA00022692"/>
    </source>
</evidence>
<dbReference type="InterPro" id="IPR035908">
    <property type="entry name" value="F0_ATP_A_sf"/>
</dbReference>
<keyword evidence="5 11" id="KW-0812">Transmembrane</keyword>
<evidence type="ECO:0000256" key="8">
    <source>
        <dbReference type="ARBA" id="ARBA00023065"/>
    </source>
</evidence>
<dbReference type="GO" id="GO:0042777">
    <property type="term" value="P:proton motive force-driven plasma membrane ATP synthesis"/>
    <property type="evidence" value="ECO:0007669"/>
    <property type="project" value="TreeGrafter"/>
</dbReference>
<evidence type="ECO:0000256" key="9">
    <source>
        <dbReference type="ARBA" id="ARBA00023136"/>
    </source>
</evidence>
<feature type="transmembrane region" description="Helical" evidence="11">
    <location>
        <begin position="217"/>
        <end position="235"/>
    </location>
</feature>
<dbReference type="InterPro" id="IPR000568">
    <property type="entry name" value="ATP_synth_F0_asu"/>
</dbReference>
<keyword evidence="10 11" id="KW-0066">ATP synthesis</keyword>
<name>A0A402A588_9CHLR</name>
<dbReference type="AlphaFoldDB" id="A0A402A588"/>
<comment type="subcellular location">
    <subcellularLocation>
        <location evidence="11 12">Cell membrane</location>
        <topology evidence="11 12">Multi-pass membrane protein</topology>
    </subcellularLocation>
    <subcellularLocation>
        <location evidence="1">Membrane</location>
        <topology evidence="1">Multi-pass membrane protein</topology>
    </subcellularLocation>
</comment>
<accession>A0A402A588</accession>
<dbReference type="SUPFAM" id="SSF81336">
    <property type="entry name" value="F1F0 ATP synthase subunit A"/>
    <property type="match status" value="1"/>
</dbReference>
<evidence type="ECO:0000256" key="7">
    <source>
        <dbReference type="ARBA" id="ARBA00022989"/>
    </source>
</evidence>
<sequence>MLWKLPNIVIAPERLFDLFGNPDLPVSNTLLATWISIIFLVVLFFFGTRRRDMIPSGLQNFLEYLLDFLLGQVEGVAGKEKGRKFFPLVATFFIFILACNMLDVIPGVDTIGTIHAVDHAVHPVFGIFLLGDDSNQLIPWLRPATTDLNLTIAMAVVSVVTTQIFGFQALGAGEQLSKYFNFKSVAKNGAMGLIDLVVGLLEIISELGRIISFSFRLFGNIFAGSVLLAVFAFLLPGLATIIFIPFEIFVGVIQAYVFSFLTLLFMTVGTTSHSHDDSEHDAHEAYAENRAADAVVAH</sequence>
<keyword evidence="6 11" id="KW-0375">Hydrogen ion transport</keyword>
<keyword evidence="4 11" id="KW-0138">CF(0)</keyword>
<dbReference type="NCBIfam" id="TIGR01131">
    <property type="entry name" value="ATP_synt_6_or_A"/>
    <property type="match status" value="1"/>
</dbReference>
<feature type="transmembrane region" description="Helical" evidence="11">
    <location>
        <begin position="150"/>
        <end position="169"/>
    </location>
</feature>
<dbReference type="PRINTS" id="PR00123">
    <property type="entry name" value="ATPASEA"/>
</dbReference>
<dbReference type="InterPro" id="IPR045082">
    <property type="entry name" value="ATP_syn_F0_a_bact/chloroplast"/>
</dbReference>
<comment type="caution">
    <text evidence="13">The sequence shown here is derived from an EMBL/GenBank/DDBJ whole genome shotgun (WGS) entry which is preliminary data.</text>
</comment>
<dbReference type="Proteomes" id="UP000287352">
    <property type="component" value="Unassembled WGS sequence"/>
</dbReference>
<reference evidence="14" key="1">
    <citation type="submission" date="2018-12" db="EMBL/GenBank/DDBJ databases">
        <title>Tengunoibacter tsumagoiensis gen. nov., sp. nov., Dictyobacter kobayashii sp. nov., D. alpinus sp. nov., and D. joshuensis sp. nov. and description of Dictyobacteraceae fam. nov. within the order Ktedonobacterales isolated from Tengu-no-mugimeshi.</title>
        <authorList>
            <person name="Wang C.M."/>
            <person name="Zheng Y."/>
            <person name="Sakai Y."/>
            <person name="Toyoda A."/>
            <person name="Minakuchi Y."/>
            <person name="Abe K."/>
            <person name="Yokota A."/>
            <person name="Yabe S."/>
        </authorList>
    </citation>
    <scope>NUCLEOTIDE SEQUENCE [LARGE SCALE GENOMIC DNA]</scope>
    <source>
        <strain evidence="14">Uno3</strain>
    </source>
</reference>
<dbReference type="PANTHER" id="PTHR42823:SF3">
    <property type="entry name" value="ATP SYNTHASE SUBUNIT A, CHLOROPLASTIC"/>
    <property type="match status" value="1"/>
</dbReference>
<keyword evidence="9 11" id="KW-0472">Membrane</keyword>
<dbReference type="PANTHER" id="PTHR42823">
    <property type="entry name" value="ATP SYNTHASE SUBUNIT A, CHLOROPLASTIC"/>
    <property type="match status" value="1"/>
</dbReference>
<dbReference type="PROSITE" id="PS00449">
    <property type="entry name" value="ATPASE_A"/>
    <property type="match status" value="1"/>
</dbReference>
<dbReference type="Pfam" id="PF00119">
    <property type="entry name" value="ATP-synt_A"/>
    <property type="match status" value="1"/>
</dbReference>
<evidence type="ECO:0000256" key="12">
    <source>
        <dbReference type="RuleBase" id="RU000483"/>
    </source>
</evidence>
<dbReference type="EMBL" id="BIFR01000001">
    <property type="protein sequence ID" value="GCE14308.1"/>
    <property type="molecule type" value="Genomic_DNA"/>
</dbReference>
<dbReference type="GO" id="GO:0045259">
    <property type="term" value="C:proton-transporting ATP synthase complex"/>
    <property type="evidence" value="ECO:0007669"/>
    <property type="project" value="UniProtKB-KW"/>
</dbReference>
<comment type="similarity">
    <text evidence="2 11 12">Belongs to the ATPase A chain family.</text>
</comment>
<feature type="transmembrane region" description="Helical" evidence="11">
    <location>
        <begin position="241"/>
        <end position="265"/>
    </location>
</feature>
<evidence type="ECO:0000313" key="13">
    <source>
        <dbReference type="EMBL" id="GCE14308.1"/>
    </source>
</evidence>